<accession>A0A7J8YQS2</accession>
<feature type="non-terminal residue" evidence="1">
    <location>
        <position position="89"/>
    </location>
</feature>
<dbReference type="Proteomes" id="UP000593577">
    <property type="component" value="Unassembled WGS sequence"/>
</dbReference>
<name>A0A7J8YQS2_GOSAI</name>
<proteinExistence type="predicted"/>
<sequence length="89" mass="10205">MIIVEWRSNFLEKSLRSVVNLEVDKPLNGKYCPRVMVLSPVSMKSCCMVHKGGCLDWWRYDLQELRGEALVLCTILIMEKTGTGIRTTN</sequence>
<protein>
    <submittedName>
        <fullName evidence="1">Uncharacterized protein</fullName>
    </submittedName>
</protein>
<dbReference type="AlphaFoldDB" id="A0A7J8YQS2"/>
<reference evidence="1 2" key="1">
    <citation type="journal article" date="2019" name="Genome Biol. Evol.">
        <title>Insights into the evolution of the New World diploid cottons (Gossypium, subgenus Houzingenia) based on genome sequencing.</title>
        <authorList>
            <person name="Grover C.E."/>
            <person name="Arick M.A. 2nd"/>
            <person name="Thrash A."/>
            <person name="Conover J.L."/>
            <person name="Sanders W.S."/>
            <person name="Peterson D.G."/>
            <person name="Frelichowski J.E."/>
            <person name="Scheffler J.A."/>
            <person name="Scheffler B.E."/>
            <person name="Wendel J.F."/>
        </authorList>
    </citation>
    <scope>NUCLEOTIDE SEQUENCE [LARGE SCALE GENOMIC DNA]</scope>
    <source>
        <strain evidence="1">185</strain>
        <tissue evidence="1">Leaf</tissue>
    </source>
</reference>
<evidence type="ECO:0000313" key="1">
    <source>
        <dbReference type="EMBL" id="MBA0701938.1"/>
    </source>
</evidence>
<organism evidence="1 2">
    <name type="scientific">Gossypium aridum</name>
    <name type="common">American cotton</name>
    <name type="synonym">Erioxylum aridum</name>
    <dbReference type="NCBI Taxonomy" id="34290"/>
    <lineage>
        <taxon>Eukaryota</taxon>
        <taxon>Viridiplantae</taxon>
        <taxon>Streptophyta</taxon>
        <taxon>Embryophyta</taxon>
        <taxon>Tracheophyta</taxon>
        <taxon>Spermatophyta</taxon>
        <taxon>Magnoliopsida</taxon>
        <taxon>eudicotyledons</taxon>
        <taxon>Gunneridae</taxon>
        <taxon>Pentapetalae</taxon>
        <taxon>rosids</taxon>
        <taxon>malvids</taxon>
        <taxon>Malvales</taxon>
        <taxon>Malvaceae</taxon>
        <taxon>Malvoideae</taxon>
        <taxon>Gossypium</taxon>
    </lineage>
</organism>
<keyword evidence="2" id="KW-1185">Reference proteome</keyword>
<dbReference type="EMBL" id="JABFAA010343761">
    <property type="protein sequence ID" value="MBA0701938.1"/>
    <property type="molecule type" value="Genomic_DNA"/>
</dbReference>
<comment type="caution">
    <text evidence="1">The sequence shown here is derived from an EMBL/GenBank/DDBJ whole genome shotgun (WGS) entry which is preliminary data.</text>
</comment>
<evidence type="ECO:0000313" key="2">
    <source>
        <dbReference type="Proteomes" id="UP000593577"/>
    </source>
</evidence>
<gene>
    <name evidence="1" type="ORF">Goari_022225</name>
</gene>